<dbReference type="GO" id="GO:0035556">
    <property type="term" value="P:intracellular signal transduction"/>
    <property type="evidence" value="ECO:0007669"/>
    <property type="project" value="InterPro"/>
</dbReference>
<feature type="domain" description="Guanylate cyclase" evidence="5">
    <location>
        <begin position="43"/>
        <end position="103"/>
    </location>
</feature>
<comment type="caution">
    <text evidence="6">The sequence shown here is derived from an EMBL/GenBank/DDBJ whole genome shotgun (WGS) entry which is preliminary data.</text>
</comment>
<dbReference type="GO" id="GO:0004016">
    <property type="term" value="F:adenylate cyclase activity"/>
    <property type="evidence" value="ECO:0007669"/>
    <property type="project" value="TreeGrafter"/>
</dbReference>
<feature type="compositionally biased region" description="Polar residues" evidence="3">
    <location>
        <begin position="196"/>
        <end position="207"/>
    </location>
</feature>
<reference evidence="6 7" key="1">
    <citation type="submission" date="2016-07" db="EMBL/GenBank/DDBJ databases">
        <title>Pervasive Adenine N6-methylation of Active Genes in Fungi.</title>
        <authorList>
            <consortium name="DOE Joint Genome Institute"/>
            <person name="Mondo S.J."/>
            <person name="Dannebaum R.O."/>
            <person name="Kuo R.C."/>
            <person name="Labutti K."/>
            <person name="Haridas S."/>
            <person name="Kuo A."/>
            <person name="Salamov A."/>
            <person name="Ahrendt S.R."/>
            <person name="Lipzen A."/>
            <person name="Sullivan W."/>
            <person name="Andreopoulos W.B."/>
            <person name="Clum A."/>
            <person name="Lindquist E."/>
            <person name="Daum C."/>
            <person name="Ramamoorthy G.K."/>
            <person name="Gryganskyi A."/>
            <person name="Culley D."/>
            <person name="Magnuson J.K."/>
            <person name="James T.Y."/>
            <person name="O'Malley M.A."/>
            <person name="Stajich J.E."/>
            <person name="Spatafora J.W."/>
            <person name="Visel A."/>
            <person name="Grigoriev I.V."/>
        </authorList>
    </citation>
    <scope>NUCLEOTIDE SEQUENCE [LARGE SCALE GENOMIC DNA]</scope>
    <source>
        <strain evidence="6 7">NRRL 3116</strain>
    </source>
</reference>
<dbReference type="EMBL" id="MCFF01000065">
    <property type="protein sequence ID" value="ORY99761.1"/>
    <property type="molecule type" value="Genomic_DNA"/>
</dbReference>
<protein>
    <recommendedName>
        <fullName evidence="5">Guanylate cyclase domain-containing protein</fullName>
    </recommendedName>
</protein>
<feature type="compositionally biased region" description="Basic and acidic residues" evidence="3">
    <location>
        <begin position="839"/>
        <end position="861"/>
    </location>
</feature>
<evidence type="ECO:0000313" key="6">
    <source>
        <dbReference type="EMBL" id="ORY99761.1"/>
    </source>
</evidence>
<keyword evidence="4" id="KW-0472">Membrane</keyword>
<dbReference type="OrthoDB" id="194468at2759"/>
<dbReference type="SUPFAM" id="SSF55073">
    <property type="entry name" value="Nucleotide cyclase"/>
    <property type="match status" value="2"/>
</dbReference>
<accession>A0A1Y2GBD5</accession>
<keyword evidence="2" id="KW-0067">ATP-binding</keyword>
<feature type="region of interest" description="Disordered" evidence="3">
    <location>
        <begin position="243"/>
        <end position="274"/>
    </location>
</feature>
<proteinExistence type="predicted"/>
<keyword evidence="4" id="KW-0812">Transmembrane</keyword>
<dbReference type="CDD" id="cd07302">
    <property type="entry name" value="CHD"/>
    <property type="match status" value="1"/>
</dbReference>
<organism evidence="6 7">
    <name type="scientific">Lobosporangium transversale</name>
    <dbReference type="NCBI Taxonomy" id="64571"/>
    <lineage>
        <taxon>Eukaryota</taxon>
        <taxon>Fungi</taxon>
        <taxon>Fungi incertae sedis</taxon>
        <taxon>Mucoromycota</taxon>
        <taxon>Mortierellomycotina</taxon>
        <taxon>Mortierellomycetes</taxon>
        <taxon>Mortierellales</taxon>
        <taxon>Mortierellaceae</taxon>
        <taxon>Lobosporangium</taxon>
    </lineage>
</organism>
<feature type="region of interest" description="Disordered" evidence="3">
    <location>
        <begin position="178"/>
        <end position="228"/>
    </location>
</feature>
<dbReference type="RefSeq" id="XP_021875995.1">
    <property type="nucleotide sequence ID" value="XM_022026940.1"/>
</dbReference>
<sequence>MAEEECKPSINIAPYMSKFVRSLHVEEDHPILKTPFSYTQFGAVLMVDIVGFSQMTSIASSKGDVGAEMLSSQIGAYFDMAIRIIEYHGGDIVKFLGDALLVVFQADPSAERLQTPESTPDTIDDHTDPFLSSDGIQASSQKRDKIAVRKAIECSLELLTRLSNYRIYLSQREFSRRCSASSSGSDGSNKDEGGNTIANTMQGNEPTPNGLDMLRSSEHDSRSPHHQNITAGLSDLQLLTNNSSTSLAGSTTSDRSSADSSPQMNPPKPSHAKALHNAVTRHVPPRLIIGTGPGAASIPALHIIAPTPTVASKPYLDHSNIPTPISTPAIPGGVSDLKRREGLIPSGSSRPGSATPRMRAGLIATAKHLFGGHSNPSDKQAGNTKGEAQVTEAGTAPNDAHELQLHMALSAGDISNIIIGDIGGNDDLGSLLVQNTGRLEYAICGEQMSILDHALSLAKAGEVTITASAQKYVNTDSYPSREPRGDYIILRNPQQGTSTDLPLLRRVRNDRLLNVPVGSNPHYFKYINKSAIHRLILNPDGAFPAQFRNATILFVSLGDVKPWTPEGLSLCQRAMVVVQKVTAMYEGFIQQFAVDDKGATILCAFGLPYPRSHEKEAVFAVKSAWLIRQQFLEENMHEFRISLATGVIFTSTIGNEFRRDPAIVGDTIVIAVRILKFEYAKESIICDDATMHACTCDYDGLCEFEDMGEEYVKGKVHPLKIWRLLNFGAKKQLPRPDDISVDEAIGYKPEREKVANFLETWSKKPDRNTVQITGPRGSGKRMFHQQICRLARHHGFQICCARSVEVERNTEYYPIKFLLLGIFDMMRSQDIPFNTKDLETKLQKSERSETDKRETSSHSMKDLSPISTYMNPPSPFDDGHDTPSNLAYMDLSPNLDIAQYSEFSENQPSDRTKLEELVGLCLDKVKSAEDGLTMPVLNRIIAAISVENASPMISKEDDQILSKFIVCTLNYAAQFVKIIVILEDIQWCDGKSLSIIQAIHEECPSVLVVIFSRPQRDYGCNNVLNTITSHSMHLQISLVGLKRKEIEQTLLQAFRASGVNRISPDVLELVQEKTKGNPKLVKSIAMKLRDFCHVNIVDGELLATGKDPMLNAPFKSPEEKMLQQDRKMVTSRQYDRLSPRFQGFLKIASCLGEKFSLAEVGAIKPVEMLLGAPDGKTYGAVINELDTYRFLSLATEQQTNMQFSSNPSLQTIYMFTSPSTASDIYESIPYEERVGYHLKMGLFYESFLDQKTENEDLTEQPLECQDLLPHIRYHYMRTNYTEKKIKYLKALAEYYLKSNMLTDATDNINGVIQIIKTEPDSKGLISEEEMADIYRIKGESLSKRMRVDEAEPALLECLAMYGIKWPSTKSEWKRDLLREWLKFKYFYARGLTPVPHKAGKKPQQAKGDAKAQIRLARLIRVFVCLQNIYFWRVQTDYAMLSSLYTLSYSRKLGLPSGDQTIALGRIGIVLYYQGNRRGFEKYMKEAWRRNNAGDTTAGMLEAIDAYAQYGDGHQLEAHRLLDIAINESKTFGVVTHLASFYRAVTQKAAYRMWEGAFNTSREDCQLLRSLSVVAIQNGDSEGETLFAIPTLGNLLLQNRFREAESWVVLVEKFIMPKARLINLLTVYGVLAFYYAKIGYYDKARRYTELHSKRIEEQGIGAHPFPLMSCLFTLMALYEIHNRRRSYMRASVPELTIQTHGHGVANVSHMIAYLKTDPLKLISEPLICLADAMGSFIIPGNEKEGGRKLIRGYSELSASLEGIQFLKAFFMAQLCRHSEPSVQGEYYRKAFLLFQSMSMDPSIWLTDPSPMPSQLWLLPKAKEMEDLKEERTRHILDETPMSTRPQLVDLDVSLRTGSMNAIDIAGIKVGSISPPGSGSSGAMSEPRTSAAELRPAIEAMALDETDGHDTTMGLDTIDLDENLFDDELATAAVSSAPIAHDM</sequence>
<feature type="region of interest" description="Disordered" evidence="3">
    <location>
        <begin position="370"/>
        <end position="395"/>
    </location>
</feature>
<dbReference type="InterPro" id="IPR029787">
    <property type="entry name" value="Nucleotide_cyclase"/>
</dbReference>
<evidence type="ECO:0000256" key="1">
    <source>
        <dbReference type="ARBA" id="ARBA00022741"/>
    </source>
</evidence>
<dbReference type="PANTHER" id="PTHR16305:SF28">
    <property type="entry name" value="GUANYLATE CYCLASE DOMAIN-CONTAINING PROTEIN"/>
    <property type="match status" value="1"/>
</dbReference>
<evidence type="ECO:0000259" key="5">
    <source>
        <dbReference type="PROSITE" id="PS50125"/>
    </source>
</evidence>
<feature type="transmembrane region" description="Helical" evidence="4">
    <location>
        <begin position="1620"/>
        <end position="1639"/>
    </location>
</feature>
<feature type="transmembrane region" description="Helical" evidence="4">
    <location>
        <begin position="1659"/>
        <end position="1677"/>
    </location>
</feature>
<dbReference type="STRING" id="64571.A0A1Y2GBD5"/>
<keyword evidence="4" id="KW-1133">Transmembrane helix</keyword>
<evidence type="ECO:0000256" key="2">
    <source>
        <dbReference type="ARBA" id="ARBA00022840"/>
    </source>
</evidence>
<dbReference type="GO" id="GO:0005737">
    <property type="term" value="C:cytoplasm"/>
    <property type="evidence" value="ECO:0007669"/>
    <property type="project" value="TreeGrafter"/>
</dbReference>
<feature type="compositionally biased region" description="Low complexity" evidence="3">
    <location>
        <begin position="178"/>
        <end position="187"/>
    </location>
</feature>
<keyword evidence="1" id="KW-0547">Nucleotide-binding</keyword>
<name>A0A1Y2GBD5_9FUNG</name>
<evidence type="ECO:0000256" key="3">
    <source>
        <dbReference type="SAM" id="MobiDB-lite"/>
    </source>
</evidence>
<feature type="compositionally biased region" description="Low complexity" evidence="3">
    <location>
        <begin position="243"/>
        <end position="261"/>
    </location>
</feature>
<dbReference type="GO" id="GO:0005524">
    <property type="term" value="F:ATP binding"/>
    <property type="evidence" value="ECO:0007669"/>
    <property type="project" value="UniProtKB-KW"/>
</dbReference>
<dbReference type="InParanoid" id="A0A1Y2GBD5"/>
<feature type="region of interest" description="Disordered" evidence="3">
    <location>
        <begin position="111"/>
        <end position="138"/>
    </location>
</feature>
<feature type="compositionally biased region" description="Polar residues" evidence="3">
    <location>
        <begin position="374"/>
        <end position="383"/>
    </location>
</feature>
<dbReference type="GeneID" id="33568783"/>
<gene>
    <name evidence="6" type="ORF">BCR41DRAFT_375334</name>
</gene>
<dbReference type="Gene3D" id="3.30.70.1230">
    <property type="entry name" value="Nucleotide cyclase"/>
    <property type="match status" value="2"/>
</dbReference>
<evidence type="ECO:0000313" key="7">
    <source>
        <dbReference type="Proteomes" id="UP000193648"/>
    </source>
</evidence>
<dbReference type="Proteomes" id="UP000193648">
    <property type="component" value="Unassembled WGS sequence"/>
</dbReference>
<dbReference type="InterPro" id="IPR001054">
    <property type="entry name" value="A/G_cyclase"/>
</dbReference>
<keyword evidence="7" id="KW-1185">Reference proteome</keyword>
<dbReference type="GO" id="GO:0009190">
    <property type="term" value="P:cyclic nucleotide biosynthetic process"/>
    <property type="evidence" value="ECO:0007669"/>
    <property type="project" value="InterPro"/>
</dbReference>
<dbReference type="InterPro" id="IPR027417">
    <property type="entry name" value="P-loop_NTPase"/>
</dbReference>
<dbReference type="PANTHER" id="PTHR16305">
    <property type="entry name" value="TESTICULAR SOLUBLE ADENYLYL CYCLASE"/>
    <property type="match status" value="1"/>
</dbReference>
<feature type="region of interest" description="Disordered" evidence="3">
    <location>
        <begin position="839"/>
        <end position="878"/>
    </location>
</feature>
<dbReference type="SUPFAM" id="SSF52540">
    <property type="entry name" value="P-loop containing nucleoside triphosphate hydrolases"/>
    <property type="match status" value="1"/>
</dbReference>
<evidence type="ECO:0000256" key="4">
    <source>
        <dbReference type="SAM" id="Phobius"/>
    </source>
</evidence>
<dbReference type="PROSITE" id="PS50125">
    <property type="entry name" value="GUANYLATE_CYCLASE_2"/>
    <property type="match status" value="1"/>
</dbReference>